<keyword evidence="1" id="KW-0812">Transmembrane</keyword>
<dbReference type="Proteomes" id="UP000178774">
    <property type="component" value="Unassembled WGS sequence"/>
</dbReference>
<feature type="transmembrane region" description="Helical" evidence="1">
    <location>
        <begin position="9"/>
        <end position="32"/>
    </location>
</feature>
<accession>A0A1G2HSY7</accession>
<gene>
    <name evidence="2" type="ORF">A2822_02330</name>
</gene>
<name>A0A1G2HSY7_9BACT</name>
<evidence type="ECO:0000313" key="3">
    <source>
        <dbReference type="Proteomes" id="UP000178774"/>
    </source>
</evidence>
<evidence type="ECO:0000313" key="2">
    <source>
        <dbReference type="EMBL" id="OGZ65330.1"/>
    </source>
</evidence>
<evidence type="ECO:0000256" key="1">
    <source>
        <dbReference type="SAM" id="Phobius"/>
    </source>
</evidence>
<dbReference type="AlphaFoldDB" id="A0A1G2HSY7"/>
<comment type="caution">
    <text evidence="2">The sequence shown here is derived from an EMBL/GenBank/DDBJ whole genome shotgun (WGS) entry which is preliminary data.</text>
</comment>
<keyword evidence="1" id="KW-0472">Membrane</keyword>
<keyword evidence="1" id="KW-1133">Transmembrane helix</keyword>
<sequence length="121" mass="14305">MISKMQKTWLWIFGGMFVIPEILWSPIVNLYYEFYQSSYSGNVKPFRDNFLQNSDNLNYLKFVICFQFIGVIFLLLFWLINKRNMDSQLVFWIILLLCLSIASVSFLAATFALTFNPNFVL</sequence>
<reference evidence="2 3" key="1">
    <citation type="journal article" date="2016" name="Nat. Commun.">
        <title>Thousands of microbial genomes shed light on interconnected biogeochemical processes in an aquifer system.</title>
        <authorList>
            <person name="Anantharaman K."/>
            <person name="Brown C.T."/>
            <person name="Hug L.A."/>
            <person name="Sharon I."/>
            <person name="Castelle C.J."/>
            <person name="Probst A.J."/>
            <person name="Thomas B.C."/>
            <person name="Singh A."/>
            <person name="Wilkins M.J."/>
            <person name="Karaoz U."/>
            <person name="Brodie E.L."/>
            <person name="Williams K.H."/>
            <person name="Hubbard S.S."/>
            <person name="Banfield J.F."/>
        </authorList>
    </citation>
    <scope>NUCLEOTIDE SEQUENCE [LARGE SCALE GENOMIC DNA]</scope>
</reference>
<protein>
    <submittedName>
        <fullName evidence="2">Uncharacterized protein</fullName>
    </submittedName>
</protein>
<proteinExistence type="predicted"/>
<feature type="transmembrane region" description="Helical" evidence="1">
    <location>
        <begin position="59"/>
        <end position="80"/>
    </location>
</feature>
<feature type="transmembrane region" description="Helical" evidence="1">
    <location>
        <begin position="89"/>
        <end position="115"/>
    </location>
</feature>
<organism evidence="2 3">
    <name type="scientific">Candidatus Staskawiczbacteria bacterium RIFCSPHIGHO2_01_FULL_41_41</name>
    <dbReference type="NCBI Taxonomy" id="1802203"/>
    <lineage>
        <taxon>Bacteria</taxon>
        <taxon>Candidatus Staskawicziibacteriota</taxon>
    </lineage>
</organism>
<dbReference type="EMBL" id="MHOP01000023">
    <property type="protein sequence ID" value="OGZ65330.1"/>
    <property type="molecule type" value="Genomic_DNA"/>
</dbReference>